<keyword evidence="2" id="KW-1185">Reference proteome</keyword>
<dbReference type="Proteomes" id="UP000635142">
    <property type="component" value="Unassembled WGS sequence"/>
</dbReference>
<organism evidence="1 2">
    <name type="scientific">Sulfitobacter aestuariivivens</name>
    <dbReference type="NCBI Taxonomy" id="2766981"/>
    <lineage>
        <taxon>Bacteria</taxon>
        <taxon>Pseudomonadati</taxon>
        <taxon>Pseudomonadota</taxon>
        <taxon>Alphaproteobacteria</taxon>
        <taxon>Rhodobacterales</taxon>
        <taxon>Roseobacteraceae</taxon>
        <taxon>Sulfitobacter</taxon>
    </lineage>
</organism>
<accession>A0A927D9B0</accession>
<comment type="caution">
    <text evidence="1">The sequence shown here is derived from an EMBL/GenBank/DDBJ whole genome shotgun (WGS) entry which is preliminary data.</text>
</comment>
<dbReference type="AlphaFoldDB" id="A0A927D9B0"/>
<name>A0A927D9B0_9RHOB</name>
<dbReference type="RefSeq" id="WP_191076531.1">
    <property type="nucleotide sequence ID" value="NZ_JACTAG010000002.1"/>
</dbReference>
<evidence type="ECO:0000313" key="2">
    <source>
        <dbReference type="Proteomes" id="UP000635142"/>
    </source>
</evidence>
<proteinExistence type="predicted"/>
<dbReference type="EMBL" id="JACTAG010000002">
    <property type="protein sequence ID" value="MBD3665562.1"/>
    <property type="molecule type" value="Genomic_DNA"/>
</dbReference>
<reference evidence="1" key="1">
    <citation type="submission" date="2020-08" db="EMBL/GenBank/DDBJ databases">
        <title>Sulfitobacter aestuariivivens sp. nov., isolated from a tidal flat.</title>
        <authorList>
            <person name="Park S."/>
            <person name="Yoon J.-H."/>
        </authorList>
    </citation>
    <scope>NUCLEOTIDE SEQUENCE</scope>
    <source>
        <strain evidence="1">TSTF-M16</strain>
    </source>
</reference>
<evidence type="ECO:0000313" key="1">
    <source>
        <dbReference type="EMBL" id="MBD3665562.1"/>
    </source>
</evidence>
<sequence length="197" mass="21714">MTIRLVSDTRTLVISETRHIRLEYTDPDSATAALGHGSKAHIRGEAIHTWLPDGRVFIALLQGVSRKGDEGYNALFVSGAKVKGAAYDKRVDHWRKVPVGSRFDLPVRNWPFMITARISKGRTLTDVVQIDPNDPKLPGTDLRVGDVVLEKTKGPVSEFTLPAQLSCLRTGQACSDFRMGPDLTDPSIFNPFIAKGF</sequence>
<protein>
    <submittedName>
        <fullName evidence="1">Uncharacterized protein</fullName>
    </submittedName>
</protein>
<gene>
    <name evidence="1" type="ORF">H9Q16_16635</name>
</gene>